<keyword evidence="7 12" id="KW-0472">Membrane</keyword>
<gene>
    <name evidence="15" type="ORF">D0Z08_16955</name>
</gene>
<dbReference type="Proteomes" id="UP000283644">
    <property type="component" value="Unassembled WGS sequence"/>
</dbReference>
<evidence type="ECO:0000256" key="10">
    <source>
        <dbReference type="ARBA" id="ARBA00030803"/>
    </source>
</evidence>
<accession>A0A417Y0A2</accession>
<keyword evidence="5 12" id="KW-1133">Transmembrane helix</keyword>
<feature type="domain" description="Putative zinc-finger" evidence="14">
    <location>
        <begin position="21"/>
        <end position="53"/>
    </location>
</feature>
<sequence length="262" mass="28151">MTDHDDTRDTRDTRDAQREYDAHALSGAYAVDALDDLERARFEEHLRQCPDCRAEVDSLRETAAALSTDAVEPPAGLRADVLAGIEAIRPLPPLTEHGRNQPAPVERPRRPWLLGTGPMLVAAALVLVALVSTAWLRPWAGDDEPGEMTATERVLAADDADRIVQRFPDGSRATVVFSRSEGRAVLLTEDMALAPDGSDYQLWLQAPQGSPVSAGLMPDQADATVLLEGDASRATWVGITVEPDGGSAQPTTDPIAAFDLPT</sequence>
<dbReference type="EMBL" id="QXGH01000020">
    <property type="protein sequence ID" value="RHW26011.1"/>
    <property type="molecule type" value="Genomic_DNA"/>
</dbReference>
<comment type="caution">
    <text evidence="15">The sequence shown here is derived from an EMBL/GenBank/DDBJ whole genome shotgun (WGS) entry which is preliminary data.</text>
</comment>
<dbReference type="RefSeq" id="WP_118926423.1">
    <property type="nucleotide sequence ID" value="NZ_QXGH01000020.1"/>
</dbReference>
<evidence type="ECO:0000256" key="7">
    <source>
        <dbReference type="ARBA" id="ARBA00023136"/>
    </source>
</evidence>
<dbReference type="GO" id="GO:0006417">
    <property type="term" value="P:regulation of translation"/>
    <property type="evidence" value="ECO:0007669"/>
    <property type="project" value="TreeGrafter"/>
</dbReference>
<protein>
    <recommendedName>
        <fullName evidence="10">Regulator of SigK</fullName>
    </recommendedName>
    <alternativeName>
        <fullName evidence="9">Sigma-K anti-sigma factor RskA</fullName>
    </alternativeName>
</protein>
<evidence type="ECO:0000256" key="1">
    <source>
        <dbReference type="ARBA" id="ARBA00004167"/>
    </source>
</evidence>
<evidence type="ECO:0000256" key="6">
    <source>
        <dbReference type="ARBA" id="ARBA00023015"/>
    </source>
</evidence>
<name>A0A417Y0A2_9ACTN</name>
<dbReference type="InterPro" id="IPR027383">
    <property type="entry name" value="Znf_put"/>
</dbReference>
<evidence type="ECO:0000256" key="12">
    <source>
        <dbReference type="SAM" id="Phobius"/>
    </source>
</evidence>
<feature type="region of interest" description="Disordered" evidence="11">
    <location>
        <begin position="242"/>
        <end position="262"/>
    </location>
</feature>
<feature type="transmembrane region" description="Helical" evidence="12">
    <location>
        <begin position="112"/>
        <end position="136"/>
    </location>
</feature>
<dbReference type="AlphaFoldDB" id="A0A417Y0A2"/>
<evidence type="ECO:0000259" key="14">
    <source>
        <dbReference type="Pfam" id="PF13490"/>
    </source>
</evidence>
<dbReference type="GO" id="GO:0016989">
    <property type="term" value="F:sigma factor antagonist activity"/>
    <property type="evidence" value="ECO:0007669"/>
    <property type="project" value="TreeGrafter"/>
</dbReference>
<dbReference type="InterPro" id="IPR041916">
    <property type="entry name" value="Anti_sigma_zinc_sf"/>
</dbReference>
<proteinExistence type="predicted"/>
<dbReference type="Pfam" id="PF13490">
    <property type="entry name" value="zf-HC2"/>
    <property type="match status" value="1"/>
</dbReference>
<dbReference type="InterPro" id="IPR051474">
    <property type="entry name" value="Anti-sigma-K/W_factor"/>
</dbReference>
<evidence type="ECO:0000256" key="5">
    <source>
        <dbReference type="ARBA" id="ARBA00022989"/>
    </source>
</evidence>
<reference evidence="15 16" key="1">
    <citation type="submission" date="2018-09" db="EMBL/GenBank/DDBJ databases">
        <title>Genome sequencing of Nocardioides immobilis CCTCC AB 2017083 for comparison to Nocardioides silvaticus.</title>
        <authorList>
            <person name="Li C."/>
            <person name="Wang G."/>
        </authorList>
    </citation>
    <scope>NUCLEOTIDE SEQUENCE [LARGE SCALE GENOMIC DNA]</scope>
    <source>
        <strain evidence="15 16">CCTCC AB 2017083</strain>
    </source>
</reference>
<dbReference type="InterPro" id="IPR018764">
    <property type="entry name" value="RskA_C"/>
</dbReference>
<feature type="domain" description="Anti-sigma K factor RskA C-terminal" evidence="13">
    <location>
        <begin position="121"/>
        <end position="255"/>
    </location>
</feature>
<dbReference type="PANTHER" id="PTHR37461:SF1">
    <property type="entry name" value="ANTI-SIGMA-K FACTOR RSKA"/>
    <property type="match status" value="1"/>
</dbReference>
<evidence type="ECO:0000259" key="13">
    <source>
        <dbReference type="Pfam" id="PF10099"/>
    </source>
</evidence>
<dbReference type="Pfam" id="PF10099">
    <property type="entry name" value="RskA_C"/>
    <property type="match status" value="1"/>
</dbReference>
<keyword evidence="16" id="KW-1185">Reference proteome</keyword>
<evidence type="ECO:0000313" key="16">
    <source>
        <dbReference type="Proteomes" id="UP000283644"/>
    </source>
</evidence>
<organism evidence="15 16">
    <name type="scientific">Nocardioides immobilis</name>
    <dbReference type="NCBI Taxonomy" id="2049295"/>
    <lineage>
        <taxon>Bacteria</taxon>
        <taxon>Bacillati</taxon>
        <taxon>Actinomycetota</taxon>
        <taxon>Actinomycetes</taxon>
        <taxon>Propionibacteriales</taxon>
        <taxon>Nocardioidaceae</taxon>
        <taxon>Nocardioides</taxon>
    </lineage>
</organism>
<evidence type="ECO:0000256" key="3">
    <source>
        <dbReference type="ARBA" id="ARBA00022475"/>
    </source>
</evidence>
<keyword evidence="4 12" id="KW-0812">Transmembrane</keyword>
<evidence type="ECO:0000256" key="4">
    <source>
        <dbReference type="ARBA" id="ARBA00022692"/>
    </source>
</evidence>
<evidence type="ECO:0000256" key="11">
    <source>
        <dbReference type="SAM" id="MobiDB-lite"/>
    </source>
</evidence>
<keyword evidence="8" id="KW-0804">Transcription</keyword>
<evidence type="ECO:0000313" key="15">
    <source>
        <dbReference type="EMBL" id="RHW26011.1"/>
    </source>
</evidence>
<evidence type="ECO:0000256" key="2">
    <source>
        <dbReference type="ARBA" id="ARBA00004236"/>
    </source>
</evidence>
<keyword evidence="3" id="KW-1003">Cell membrane</keyword>
<dbReference type="OrthoDB" id="153510at2"/>
<evidence type="ECO:0000256" key="8">
    <source>
        <dbReference type="ARBA" id="ARBA00023163"/>
    </source>
</evidence>
<evidence type="ECO:0000256" key="9">
    <source>
        <dbReference type="ARBA" id="ARBA00029829"/>
    </source>
</evidence>
<dbReference type="PANTHER" id="PTHR37461">
    <property type="entry name" value="ANTI-SIGMA-K FACTOR RSKA"/>
    <property type="match status" value="1"/>
</dbReference>
<keyword evidence="6" id="KW-0805">Transcription regulation</keyword>
<dbReference type="Gene3D" id="1.10.10.1320">
    <property type="entry name" value="Anti-sigma factor, zinc-finger domain"/>
    <property type="match status" value="1"/>
</dbReference>
<comment type="subcellular location">
    <subcellularLocation>
        <location evidence="2">Cell membrane</location>
    </subcellularLocation>
    <subcellularLocation>
        <location evidence="1">Membrane</location>
        <topology evidence="1">Single-pass membrane protein</topology>
    </subcellularLocation>
</comment>
<dbReference type="GO" id="GO:0005886">
    <property type="term" value="C:plasma membrane"/>
    <property type="evidence" value="ECO:0007669"/>
    <property type="project" value="UniProtKB-SubCell"/>
</dbReference>